<dbReference type="EMBL" id="CP000472">
    <property type="protein sequence ID" value="ACJ26887.1"/>
    <property type="molecule type" value="Genomic_DNA"/>
</dbReference>
<dbReference type="InterPro" id="IPR000192">
    <property type="entry name" value="Aminotrans_V_dom"/>
</dbReference>
<keyword evidence="5" id="KW-0808">Transferase</keyword>
<keyword evidence="15" id="KW-0032">Aminotransferase</keyword>
<evidence type="ECO:0000256" key="2">
    <source>
        <dbReference type="ARBA" id="ARBA00003120"/>
    </source>
</evidence>
<comment type="catalytic activity">
    <reaction evidence="12">
        <text>(sulfur carrier)-H + L-cysteine = (sulfur carrier)-SH + L-alanine</text>
        <dbReference type="Rhea" id="RHEA:43892"/>
        <dbReference type="Rhea" id="RHEA-COMP:14737"/>
        <dbReference type="Rhea" id="RHEA-COMP:14739"/>
        <dbReference type="ChEBI" id="CHEBI:29917"/>
        <dbReference type="ChEBI" id="CHEBI:35235"/>
        <dbReference type="ChEBI" id="CHEBI:57972"/>
        <dbReference type="ChEBI" id="CHEBI:64428"/>
        <dbReference type="EC" id="2.8.1.7"/>
    </reaction>
</comment>
<dbReference type="PANTHER" id="PTHR11601">
    <property type="entry name" value="CYSTEINE DESULFURYLASE FAMILY MEMBER"/>
    <property type="match status" value="1"/>
</dbReference>
<dbReference type="KEGG" id="swp:swp_0039"/>
<evidence type="ECO:0000256" key="5">
    <source>
        <dbReference type="ARBA" id="ARBA00022679"/>
    </source>
</evidence>
<dbReference type="InterPro" id="IPR016454">
    <property type="entry name" value="Cysteine_dSase"/>
</dbReference>
<keyword evidence="10" id="KW-0535">Nitrogen fixation</keyword>
<evidence type="ECO:0000256" key="3">
    <source>
        <dbReference type="ARBA" id="ARBA00006490"/>
    </source>
</evidence>
<sequence>MQPAINLFANPSSPNRYSVNSRAAISQARDNLADLLSTDAKKIFFTSGGSEANNWAIKGVLFKHLNNPGHIITSSMEHASVLDTVRYCVEELGFSATYLQPDAAGHIKISDFESALTIDTQLVSVMYANNETGAIQPIEQLCSIAAEHKIPVHVDAVQFVGKRLIDVELLGVDYLSLSAHKFYGPKGVGCLYIKDKDAIGPLIHGGGQEFSMRSGTENLVAMSGISVAAEEANRELVYWDSHCFRLKKQMMDLLEAAPIALAFNGATDYDSALSNTLNISIDGIRGEALALRLEMLHGFIISVGSACSNNKTKQLSHVLMAMGLTEERVLGAIRVSFGCFTNAQQVSKFVDALVTEVRQLLHISGGEAL</sequence>
<evidence type="ECO:0000313" key="15">
    <source>
        <dbReference type="EMBL" id="ACJ26887.1"/>
    </source>
</evidence>
<dbReference type="AlphaFoldDB" id="B8CH95"/>
<dbReference type="GO" id="GO:0051536">
    <property type="term" value="F:iron-sulfur cluster binding"/>
    <property type="evidence" value="ECO:0007669"/>
    <property type="project" value="UniProtKB-KW"/>
</dbReference>
<evidence type="ECO:0000259" key="14">
    <source>
        <dbReference type="Pfam" id="PF00266"/>
    </source>
</evidence>
<keyword evidence="6" id="KW-0479">Metal-binding</keyword>
<keyword evidence="16" id="KW-1185">Reference proteome</keyword>
<keyword evidence="9" id="KW-0411">Iron-sulfur</keyword>
<evidence type="ECO:0000256" key="11">
    <source>
        <dbReference type="ARBA" id="ARBA00031911"/>
    </source>
</evidence>
<dbReference type="InterPro" id="IPR015424">
    <property type="entry name" value="PyrdxlP-dep_Trfase"/>
</dbReference>
<reference evidence="15 16" key="1">
    <citation type="journal article" date="2008" name="PLoS ONE">
        <title>Environmental adaptation: genomic analysis of the piezotolerant and psychrotolerant deep-sea iron reducing bacterium Shewanella piezotolerans WP3.</title>
        <authorList>
            <person name="Wang F."/>
            <person name="Wang J."/>
            <person name="Jian H."/>
            <person name="Zhang B."/>
            <person name="Li S."/>
            <person name="Wang F."/>
            <person name="Zeng X."/>
            <person name="Gao L."/>
            <person name="Bartlett D.H."/>
            <person name="Yu J."/>
            <person name="Hu S."/>
            <person name="Xiao X."/>
        </authorList>
    </citation>
    <scope>NUCLEOTIDE SEQUENCE [LARGE SCALE GENOMIC DNA]</scope>
    <source>
        <strain evidence="16">WP3 / JCM 13877</strain>
    </source>
</reference>
<dbReference type="Gene3D" id="1.10.260.50">
    <property type="match status" value="1"/>
</dbReference>
<evidence type="ECO:0000256" key="1">
    <source>
        <dbReference type="ARBA" id="ARBA00001933"/>
    </source>
</evidence>
<dbReference type="EC" id="2.8.1.7" evidence="4"/>
<evidence type="ECO:0000256" key="10">
    <source>
        <dbReference type="ARBA" id="ARBA00023231"/>
    </source>
</evidence>
<keyword evidence="7" id="KW-0663">Pyridoxal phosphate</keyword>
<proteinExistence type="inferred from homology"/>
<dbReference type="Gene3D" id="3.40.640.10">
    <property type="entry name" value="Type I PLP-dependent aspartate aminotransferase-like (Major domain)"/>
    <property type="match status" value="1"/>
</dbReference>
<feature type="domain" description="Aminotransferase class V" evidence="14">
    <location>
        <begin position="9"/>
        <end position="349"/>
    </location>
</feature>
<evidence type="ECO:0000256" key="4">
    <source>
        <dbReference type="ARBA" id="ARBA00012239"/>
    </source>
</evidence>
<gene>
    <name evidence="15" type="ordered locus">swp_0039</name>
</gene>
<evidence type="ECO:0000256" key="13">
    <source>
        <dbReference type="RuleBase" id="RU004504"/>
    </source>
</evidence>
<comment type="function">
    <text evidence="2">Catalyzes the removal of elemental sulfur atoms from cysteine to produce alanine. Seems to participate in the biosynthesis of the nitrogenase metalloclusters by providing the inorganic sulfur required for the Fe-S core formation.</text>
</comment>
<evidence type="ECO:0000256" key="7">
    <source>
        <dbReference type="ARBA" id="ARBA00022898"/>
    </source>
</evidence>
<evidence type="ECO:0000256" key="6">
    <source>
        <dbReference type="ARBA" id="ARBA00022723"/>
    </source>
</evidence>
<dbReference type="Gene3D" id="3.90.1150.10">
    <property type="entry name" value="Aspartate Aminotransferase, domain 1"/>
    <property type="match status" value="1"/>
</dbReference>
<dbReference type="InterPro" id="IPR015422">
    <property type="entry name" value="PyrdxlP-dep_Trfase_small"/>
</dbReference>
<dbReference type="PANTHER" id="PTHR11601:SF34">
    <property type="entry name" value="CYSTEINE DESULFURASE"/>
    <property type="match status" value="1"/>
</dbReference>
<comment type="similarity">
    <text evidence="3">Belongs to the class-V pyridoxal-phosphate-dependent aminotransferase family. NifS/IscS subfamily.</text>
</comment>
<dbReference type="GO" id="GO:0046872">
    <property type="term" value="F:metal ion binding"/>
    <property type="evidence" value="ECO:0007669"/>
    <property type="project" value="UniProtKB-KW"/>
</dbReference>
<dbReference type="GO" id="GO:0031071">
    <property type="term" value="F:cysteine desulfurase activity"/>
    <property type="evidence" value="ECO:0007669"/>
    <property type="project" value="UniProtKB-EC"/>
</dbReference>
<dbReference type="InterPro" id="IPR020578">
    <property type="entry name" value="Aminotrans_V_PyrdxlP_BS"/>
</dbReference>
<dbReference type="eggNOG" id="COG1104">
    <property type="taxonomic scope" value="Bacteria"/>
</dbReference>
<evidence type="ECO:0000256" key="12">
    <source>
        <dbReference type="ARBA" id="ARBA00050776"/>
    </source>
</evidence>
<dbReference type="SUPFAM" id="SSF53383">
    <property type="entry name" value="PLP-dependent transferases"/>
    <property type="match status" value="1"/>
</dbReference>
<accession>B8CH95</accession>
<dbReference type="PIRSF" id="PIRSF005572">
    <property type="entry name" value="NifS"/>
    <property type="match status" value="1"/>
</dbReference>
<name>B8CH95_SHEPW</name>
<dbReference type="Pfam" id="PF00266">
    <property type="entry name" value="Aminotran_5"/>
    <property type="match status" value="1"/>
</dbReference>
<dbReference type="FunFam" id="3.40.640.10:FF:000084">
    <property type="entry name" value="IscS-like cysteine desulfurase"/>
    <property type="match status" value="1"/>
</dbReference>
<dbReference type="HOGENOM" id="CLU_003433_0_0_6"/>
<evidence type="ECO:0000256" key="9">
    <source>
        <dbReference type="ARBA" id="ARBA00023014"/>
    </source>
</evidence>
<dbReference type="PROSITE" id="PS00595">
    <property type="entry name" value="AA_TRANSFER_CLASS_5"/>
    <property type="match status" value="1"/>
</dbReference>
<protein>
    <recommendedName>
        <fullName evidence="4">cysteine desulfurase</fullName>
        <ecNumber evidence="4">2.8.1.7</ecNumber>
    </recommendedName>
    <alternativeName>
        <fullName evidence="11">Nitrogenase metalloclusters biosynthesis protein NifS</fullName>
    </alternativeName>
</protein>
<dbReference type="Proteomes" id="UP000000753">
    <property type="component" value="Chromosome"/>
</dbReference>
<evidence type="ECO:0000313" key="16">
    <source>
        <dbReference type="Proteomes" id="UP000000753"/>
    </source>
</evidence>
<organism evidence="15 16">
    <name type="scientific">Shewanella piezotolerans (strain WP3 / JCM 13877)</name>
    <dbReference type="NCBI Taxonomy" id="225849"/>
    <lineage>
        <taxon>Bacteria</taxon>
        <taxon>Pseudomonadati</taxon>
        <taxon>Pseudomonadota</taxon>
        <taxon>Gammaproteobacteria</taxon>
        <taxon>Alteromonadales</taxon>
        <taxon>Shewanellaceae</taxon>
        <taxon>Shewanella</taxon>
    </lineage>
</organism>
<dbReference type="STRING" id="225849.swp_0039"/>
<comment type="cofactor">
    <cofactor evidence="1 13">
        <name>pyridoxal 5'-phosphate</name>
        <dbReference type="ChEBI" id="CHEBI:597326"/>
    </cofactor>
</comment>
<evidence type="ECO:0000256" key="8">
    <source>
        <dbReference type="ARBA" id="ARBA00023004"/>
    </source>
</evidence>
<dbReference type="GO" id="GO:0008483">
    <property type="term" value="F:transaminase activity"/>
    <property type="evidence" value="ECO:0007669"/>
    <property type="project" value="UniProtKB-KW"/>
</dbReference>
<keyword evidence="8" id="KW-0408">Iron</keyword>
<dbReference type="InterPro" id="IPR015421">
    <property type="entry name" value="PyrdxlP-dep_Trfase_major"/>
</dbReference>